<protein>
    <submittedName>
        <fullName evidence="1">Uncharacterized protein</fullName>
    </submittedName>
</protein>
<evidence type="ECO:0000313" key="2">
    <source>
        <dbReference type="Proteomes" id="UP001184230"/>
    </source>
</evidence>
<name>A0ABU1N7G1_9BURK</name>
<dbReference type="EMBL" id="JAVDRF010000001">
    <property type="protein sequence ID" value="MDR6534387.1"/>
    <property type="molecule type" value="Genomic_DNA"/>
</dbReference>
<comment type="caution">
    <text evidence="1">The sequence shown here is derived from an EMBL/GenBank/DDBJ whole genome shotgun (WGS) entry which is preliminary data.</text>
</comment>
<proteinExistence type="predicted"/>
<evidence type="ECO:0000313" key="1">
    <source>
        <dbReference type="EMBL" id="MDR6534387.1"/>
    </source>
</evidence>
<keyword evidence="2" id="KW-1185">Reference proteome</keyword>
<dbReference type="Proteomes" id="UP001184230">
    <property type="component" value="Unassembled WGS sequence"/>
</dbReference>
<sequence length="90" mass="9901">MRQAHNLGLWILGKTLIFEINFTPARALDRACIMFSLLAQVARLFRFASSELPPSPAAALMESADSRAGMNARQARELRAAASAWLSVVR</sequence>
<reference evidence="1 2" key="1">
    <citation type="submission" date="2023-07" db="EMBL/GenBank/DDBJ databases">
        <title>Sorghum-associated microbial communities from plants grown in Nebraska, USA.</title>
        <authorList>
            <person name="Schachtman D."/>
        </authorList>
    </citation>
    <scope>NUCLEOTIDE SEQUENCE [LARGE SCALE GENOMIC DNA]</scope>
    <source>
        <strain evidence="1 2">DS1781</strain>
    </source>
</reference>
<accession>A0ABU1N7G1</accession>
<organism evidence="1 2">
    <name type="scientific">Variovorax soli</name>
    <dbReference type="NCBI Taxonomy" id="376815"/>
    <lineage>
        <taxon>Bacteria</taxon>
        <taxon>Pseudomonadati</taxon>
        <taxon>Pseudomonadota</taxon>
        <taxon>Betaproteobacteria</taxon>
        <taxon>Burkholderiales</taxon>
        <taxon>Comamonadaceae</taxon>
        <taxon>Variovorax</taxon>
    </lineage>
</organism>
<gene>
    <name evidence="1" type="ORF">J2739_000147</name>
</gene>